<evidence type="ECO:0000256" key="8">
    <source>
        <dbReference type="ARBA" id="ARBA00047386"/>
    </source>
</evidence>
<dbReference type="GO" id="GO:0000287">
    <property type="term" value="F:magnesium ion binding"/>
    <property type="evidence" value="ECO:0007669"/>
    <property type="project" value="UniProtKB-UniRule"/>
</dbReference>
<feature type="binding site" evidence="9">
    <location>
        <position position="52"/>
    </location>
    <ligand>
        <name>Mg(2+)</name>
        <dbReference type="ChEBI" id="CHEBI:18420"/>
    </ligand>
</feature>
<comment type="catalytic activity">
    <reaction evidence="9">
        <text>(7R,8S)-7,8-diammoniononanoate + CO2 + ATP = (4R,5S)-dethiobiotin + ADP + phosphate + 3 H(+)</text>
        <dbReference type="Rhea" id="RHEA:15805"/>
        <dbReference type="ChEBI" id="CHEBI:15378"/>
        <dbReference type="ChEBI" id="CHEBI:16526"/>
        <dbReference type="ChEBI" id="CHEBI:30616"/>
        <dbReference type="ChEBI" id="CHEBI:43474"/>
        <dbReference type="ChEBI" id="CHEBI:149469"/>
        <dbReference type="ChEBI" id="CHEBI:149473"/>
        <dbReference type="ChEBI" id="CHEBI:456216"/>
        <dbReference type="EC" id="6.3.3.3"/>
    </reaction>
</comment>
<evidence type="ECO:0000256" key="4">
    <source>
        <dbReference type="ARBA" id="ARBA00022741"/>
    </source>
</evidence>
<reference evidence="10" key="2">
    <citation type="journal article" date="2015" name="Genome Announc.">
        <title>Draft Genome Sequence of Filamentous Marine Cyanobacterium Lyngbya confervoides Strain BDU141951.</title>
        <authorList>
            <person name="Chandrababunaidu M.M."/>
            <person name="Sen D."/>
            <person name="Tripathy S."/>
        </authorList>
    </citation>
    <scope>NUCLEOTIDE SEQUENCE</scope>
    <source>
        <strain evidence="10">BDU141951</strain>
    </source>
</reference>
<evidence type="ECO:0000256" key="9">
    <source>
        <dbReference type="HAMAP-Rule" id="MF_00336"/>
    </source>
</evidence>
<comment type="catalytic activity">
    <reaction evidence="8">
        <text>(7R,8S)-8-amino-7-(carboxyamino)nonanoate + ATP = (4R,5S)-dethiobiotin + ADP + phosphate + H(+)</text>
        <dbReference type="Rhea" id="RHEA:63684"/>
        <dbReference type="ChEBI" id="CHEBI:15378"/>
        <dbReference type="ChEBI" id="CHEBI:30616"/>
        <dbReference type="ChEBI" id="CHEBI:43474"/>
        <dbReference type="ChEBI" id="CHEBI:149470"/>
        <dbReference type="ChEBI" id="CHEBI:149473"/>
        <dbReference type="ChEBI" id="CHEBI:456216"/>
    </reaction>
</comment>
<gene>
    <name evidence="9 10" type="primary">bioD</name>
    <name evidence="10" type="ORF">QQ91_011980</name>
</gene>
<reference evidence="10" key="1">
    <citation type="submission" date="2014-11" db="EMBL/GenBank/DDBJ databases">
        <authorList>
            <person name="Malar M.C."/>
            <person name="Sen D."/>
            <person name="Tripathy S."/>
        </authorList>
    </citation>
    <scope>NUCLEOTIDE SEQUENCE</scope>
    <source>
        <strain evidence="10">BDU141951</strain>
    </source>
</reference>
<evidence type="ECO:0000256" key="1">
    <source>
        <dbReference type="ARBA" id="ARBA00022490"/>
    </source>
</evidence>
<feature type="binding site" evidence="9">
    <location>
        <begin position="17"/>
        <end position="22"/>
    </location>
    <ligand>
        <name>ATP</name>
        <dbReference type="ChEBI" id="CHEBI:30616"/>
    </ligand>
</feature>
<dbReference type="PANTHER" id="PTHR43210:SF2">
    <property type="entry name" value="ATP-DEPENDENT DETHIOBIOTIN SYNTHETASE BIOD 2"/>
    <property type="match status" value="1"/>
</dbReference>
<dbReference type="AlphaFoldDB" id="A0A0C1V6H7"/>
<feature type="binding site" evidence="9">
    <location>
        <position position="52"/>
    </location>
    <ligand>
        <name>ATP</name>
        <dbReference type="ChEBI" id="CHEBI:30616"/>
    </ligand>
</feature>
<dbReference type="CDD" id="cd03109">
    <property type="entry name" value="DTBS"/>
    <property type="match status" value="1"/>
</dbReference>
<dbReference type="PIRSF" id="PIRSF006755">
    <property type="entry name" value="DTB_synth"/>
    <property type="match status" value="1"/>
</dbReference>
<evidence type="ECO:0000256" key="5">
    <source>
        <dbReference type="ARBA" id="ARBA00022756"/>
    </source>
</evidence>
<comment type="caution">
    <text evidence="10">The sequence shown here is derived from an EMBL/GenBank/DDBJ whole genome shotgun (WGS) entry which is preliminary data.</text>
</comment>
<dbReference type="GO" id="GO:0004141">
    <property type="term" value="F:dethiobiotin synthase activity"/>
    <property type="evidence" value="ECO:0007669"/>
    <property type="project" value="UniProtKB-UniRule"/>
</dbReference>
<comment type="subcellular location">
    <subcellularLocation>
        <location evidence="9">Cytoplasm</location>
    </subcellularLocation>
</comment>
<evidence type="ECO:0000256" key="2">
    <source>
        <dbReference type="ARBA" id="ARBA00022598"/>
    </source>
</evidence>
<sequence length="231" mass="24716">MSTPVKNGLLITGSDTDVGKTIVTTAIAAYWLKHFGANSLGLMKPVQSGIGDFETYTRLFDLQQSAESLTPQRFAAPLAPPLAAAQEGKSIDLTVVWQHLSQLLAERQFVLVEALGGLGSPVTDEWTIADLAAAWHLPIVLVIPVKLGAIAQAVANTALARQYQLSVRGIILNCTAPLTKAEQQNWAPIDLIERLTQLPVLGTMPYLAQTDDIPALVQAASDLKLEALFPG</sequence>
<comment type="caution">
    <text evidence="9">Lacks conserved residue(s) required for the propagation of feature annotation.</text>
</comment>
<dbReference type="NCBIfam" id="TIGR00347">
    <property type="entry name" value="bioD"/>
    <property type="match status" value="1"/>
</dbReference>
<reference evidence="10" key="3">
    <citation type="submission" date="2020-02" db="EMBL/GenBank/DDBJ databases">
        <authorList>
            <person name="Sarangi A.N."/>
            <person name="Ghosh S."/>
            <person name="Mukherjee M."/>
            <person name="Tripathy S."/>
        </authorList>
    </citation>
    <scope>NUCLEOTIDE SEQUENCE</scope>
    <source>
        <strain evidence="10">BDU141951</strain>
    </source>
</reference>
<dbReference type="EMBL" id="JTHE02000003">
    <property type="protein sequence ID" value="NEV67834.1"/>
    <property type="molecule type" value="Genomic_DNA"/>
</dbReference>
<organism evidence="10">
    <name type="scientific">Lyngbya confervoides BDU141951</name>
    <dbReference type="NCBI Taxonomy" id="1574623"/>
    <lineage>
        <taxon>Bacteria</taxon>
        <taxon>Bacillati</taxon>
        <taxon>Cyanobacteriota</taxon>
        <taxon>Cyanophyceae</taxon>
        <taxon>Oscillatoriophycideae</taxon>
        <taxon>Oscillatoriales</taxon>
        <taxon>Microcoleaceae</taxon>
        <taxon>Lyngbya</taxon>
    </lineage>
</organism>
<accession>A0A0C1V6H7</accession>
<keyword evidence="6 9" id="KW-0067">ATP-binding</keyword>
<feature type="binding site" evidence="9">
    <location>
        <position position="48"/>
    </location>
    <ligand>
        <name>substrate</name>
    </ligand>
</feature>
<feature type="binding site" evidence="9">
    <location>
        <position position="21"/>
    </location>
    <ligand>
        <name>Mg(2+)</name>
        <dbReference type="ChEBI" id="CHEBI:18420"/>
    </ligand>
</feature>
<dbReference type="SUPFAM" id="SSF52540">
    <property type="entry name" value="P-loop containing nucleoside triphosphate hydrolases"/>
    <property type="match status" value="1"/>
</dbReference>
<dbReference type="UniPathway" id="UPA00078">
    <property type="reaction ID" value="UER00161"/>
</dbReference>
<keyword evidence="3 9" id="KW-0479">Metal-binding</keyword>
<dbReference type="Gene3D" id="3.40.50.300">
    <property type="entry name" value="P-loop containing nucleotide triphosphate hydrolases"/>
    <property type="match status" value="1"/>
</dbReference>
<evidence type="ECO:0000256" key="6">
    <source>
        <dbReference type="ARBA" id="ARBA00022840"/>
    </source>
</evidence>
<comment type="cofactor">
    <cofactor evidence="9">
        <name>Mg(2+)</name>
        <dbReference type="ChEBI" id="CHEBI:18420"/>
    </cofactor>
</comment>
<dbReference type="PANTHER" id="PTHR43210">
    <property type="entry name" value="DETHIOBIOTIN SYNTHETASE"/>
    <property type="match status" value="1"/>
</dbReference>
<dbReference type="Pfam" id="PF13500">
    <property type="entry name" value="AAA_26"/>
    <property type="match status" value="1"/>
</dbReference>
<feature type="binding site" evidence="9">
    <location>
        <begin position="173"/>
        <end position="174"/>
    </location>
    <ligand>
        <name>ATP</name>
        <dbReference type="ChEBI" id="CHEBI:30616"/>
    </ligand>
</feature>
<evidence type="ECO:0000313" key="10">
    <source>
        <dbReference type="EMBL" id="NEV67834.1"/>
    </source>
</evidence>
<name>A0A0C1V6H7_9CYAN</name>
<feature type="binding site" evidence="9">
    <location>
        <begin position="205"/>
        <end position="207"/>
    </location>
    <ligand>
        <name>ATP</name>
        <dbReference type="ChEBI" id="CHEBI:30616"/>
    </ligand>
</feature>
<dbReference type="EC" id="6.3.3.3" evidence="9"/>
<dbReference type="GO" id="GO:0005829">
    <property type="term" value="C:cytosol"/>
    <property type="evidence" value="ECO:0007669"/>
    <property type="project" value="TreeGrafter"/>
</dbReference>
<evidence type="ECO:0000256" key="7">
    <source>
        <dbReference type="ARBA" id="ARBA00022842"/>
    </source>
</evidence>
<evidence type="ECO:0000256" key="3">
    <source>
        <dbReference type="ARBA" id="ARBA00022723"/>
    </source>
</evidence>
<proteinExistence type="inferred from homology"/>
<feature type="binding site" evidence="9">
    <location>
        <begin position="113"/>
        <end position="116"/>
    </location>
    <ligand>
        <name>ATP</name>
        <dbReference type="ChEBI" id="CHEBI:30616"/>
    </ligand>
</feature>
<dbReference type="GO" id="GO:0005524">
    <property type="term" value="F:ATP binding"/>
    <property type="evidence" value="ECO:0007669"/>
    <property type="project" value="UniProtKB-UniRule"/>
</dbReference>
<dbReference type="GO" id="GO:0009102">
    <property type="term" value="P:biotin biosynthetic process"/>
    <property type="evidence" value="ECO:0007669"/>
    <property type="project" value="UniProtKB-UniRule"/>
</dbReference>
<comment type="subunit">
    <text evidence="9">Homodimer.</text>
</comment>
<dbReference type="InterPro" id="IPR027417">
    <property type="entry name" value="P-loop_NTPase"/>
</dbReference>
<comment type="pathway">
    <text evidence="9">Cofactor biosynthesis; biotin biosynthesis; biotin from 7,8-diaminononanoate: step 1/2.</text>
</comment>
<dbReference type="InterPro" id="IPR004472">
    <property type="entry name" value="DTB_synth_BioD"/>
</dbReference>
<keyword evidence="1 9" id="KW-0963">Cytoplasm</keyword>
<keyword evidence="5 9" id="KW-0093">Biotin biosynthesis</keyword>
<keyword evidence="2 9" id="KW-0436">Ligase</keyword>
<keyword evidence="4 9" id="KW-0547">Nucleotide-binding</keyword>
<dbReference type="HAMAP" id="MF_00336">
    <property type="entry name" value="BioD"/>
    <property type="match status" value="1"/>
</dbReference>
<comment type="similarity">
    <text evidence="9">Belongs to the dethiobiotin synthetase family.</text>
</comment>
<feature type="binding site" evidence="9">
    <location>
        <position position="113"/>
    </location>
    <ligand>
        <name>Mg(2+)</name>
        <dbReference type="ChEBI" id="CHEBI:18420"/>
    </ligand>
</feature>
<feature type="active site" evidence="9">
    <location>
        <position position="44"/>
    </location>
</feature>
<comment type="function">
    <text evidence="9">Catalyzes a mechanistically unusual reaction, the ATP-dependent insertion of CO2 between the N7 and N8 nitrogen atoms of 7,8-diaminopelargonic acid (DAPA, also called 7,8-diammoniononanoate) to form a ureido ring.</text>
</comment>
<keyword evidence="7 9" id="KW-0460">Magnesium</keyword>
<protein>
    <recommendedName>
        <fullName evidence="9">ATP-dependent dethiobiotin synthetase BioD</fullName>
        <ecNumber evidence="9">6.3.3.3</ecNumber>
    </recommendedName>
    <alternativeName>
        <fullName evidence="9">DTB synthetase</fullName>
        <shortName evidence="9">DTBS</shortName>
    </alternativeName>
    <alternativeName>
        <fullName evidence="9">Dethiobiotin synthase</fullName>
    </alternativeName>
</protein>